<dbReference type="SUPFAM" id="SSF46785">
    <property type="entry name" value="Winged helix' DNA-binding domain"/>
    <property type="match status" value="1"/>
</dbReference>
<dbReference type="EMBL" id="AVQI01000083">
    <property type="protein sequence ID" value="ERJ98063.1"/>
    <property type="molecule type" value="Genomic_DNA"/>
</dbReference>
<protein>
    <submittedName>
        <fullName evidence="2">Cyclic nucleotide-binding domain protein</fullName>
    </submittedName>
</protein>
<name>U1F8Z2_TRESO</name>
<proteinExistence type="predicted"/>
<dbReference type="SUPFAM" id="SSF51206">
    <property type="entry name" value="cAMP-binding domain-like"/>
    <property type="match status" value="2"/>
</dbReference>
<dbReference type="EMBL" id="AUZJ01000042">
    <property type="protein sequence ID" value="ERF60527.1"/>
    <property type="molecule type" value="Genomic_DNA"/>
</dbReference>
<evidence type="ECO:0000313" key="2">
    <source>
        <dbReference type="EMBL" id="ERF60527.1"/>
    </source>
</evidence>
<dbReference type="AlphaFoldDB" id="U1F8Z2"/>
<accession>U1F8Z2</accession>
<evidence type="ECO:0000313" key="4">
    <source>
        <dbReference type="Proteomes" id="UP000016412"/>
    </source>
</evidence>
<evidence type="ECO:0000259" key="1">
    <source>
        <dbReference type="PROSITE" id="PS50042"/>
    </source>
</evidence>
<dbReference type="PROSITE" id="PS50042">
    <property type="entry name" value="CNMP_BINDING_3"/>
    <property type="match status" value="2"/>
</dbReference>
<dbReference type="InterPro" id="IPR014710">
    <property type="entry name" value="RmlC-like_jellyroll"/>
</dbReference>
<dbReference type="PANTHER" id="PTHR24567">
    <property type="entry name" value="CRP FAMILY TRANSCRIPTIONAL REGULATORY PROTEIN"/>
    <property type="match status" value="1"/>
</dbReference>
<dbReference type="GO" id="GO:0005829">
    <property type="term" value="C:cytosol"/>
    <property type="evidence" value="ECO:0007669"/>
    <property type="project" value="TreeGrafter"/>
</dbReference>
<dbReference type="InterPro" id="IPR018490">
    <property type="entry name" value="cNMP-bd_dom_sf"/>
</dbReference>
<dbReference type="Pfam" id="PF00027">
    <property type="entry name" value="cNMP_binding"/>
    <property type="match status" value="2"/>
</dbReference>
<dbReference type="PRINTS" id="PR00103">
    <property type="entry name" value="CAMPKINASE"/>
</dbReference>
<dbReference type="GO" id="GO:0003700">
    <property type="term" value="F:DNA-binding transcription factor activity"/>
    <property type="evidence" value="ECO:0007669"/>
    <property type="project" value="TreeGrafter"/>
</dbReference>
<evidence type="ECO:0000313" key="3">
    <source>
        <dbReference type="EMBL" id="ERJ98063.1"/>
    </source>
</evidence>
<evidence type="ECO:0000313" key="5">
    <source>
        <dbReference type="Proteomes" id="UP000016646"/>
    </source>
</evidence>
<dbReference type="InterPro" id="IPR000595">
    <property type="entry name" value="cNMP-bd_dom"/>
</dbReference>
<dbReference type="STRING" id="1125725.HMPREF1325_1533"/>
<dbReference type="SMART" id="SM00100">
    <property type="entry name" value="cNMP"/>
    <property type="match status" value="2"/>
</dbReference>
<gene>
    <name evidence="3" type="ORF">HMPREF0860_2196</name>
    <name evidence="2" type="ORF">HMPREF1325_1533</name>
</gene>
<dbReference type="InterPro" id="IPR036390">
    <property type="entry name" value="WH_DNA-bd_sf"/>
</dbReference>
<dbReference type="RefSeq" id="WP_021330579.1">
    <property type="nucleotide sequence ID" value="NZ_AUZJ01000042.1"/>
</dbReference>
<keyword evidence="5" id="KW-1185">Reference proteome</keyword>
<dbReference type="PANTHER" id="PTHR24567:SF74">
    <property type="entry name" value="HTH-TYPE TRANSCRIPTIONAL REGULATOR ARCR"/>
    <property type="match status" value="1"/>
</dbReference>
<dbReference type="PATRIC" id="fig|1125725.3.peg.1546"/>
<organism evidence="2 4">
    <name type="scientific">Treponema socranskii subsp. socranskii VPI DR56BR1116 = ATCC 35536</name>
    <dbReference type="NCBI Taxonomy" id="1125725"/>
    <lineage>
        <taxon>Bacteria</taxon>
        <taxon>Pseudomonadati</taxon>
        <taxon>Spirochaetota</taxon>
        <taxon>Spirochaetia</taxon>
        <taxon>Spirochaetales</taxon>
        <taxon>Treponemataceae</taxon>
        <taxon>Treponema</taxon>
    </lineage>
</organism>
<dbReference type="InterPro" id="IPR050397">
    <property type="entry name" value="Env_Response_Regulators"/>
</dbReference>
<dbReference type="Proteomes" id="UP000016412">
    <property type="component" value="Unassembled WGS sequence"/>
</dbReference>
<feature type="domain" description="Cyclic nucleotide-binding" evidence="1">
    <location>
        <begin position="212"/>
        <end position="312"/>
    </location>
</feature>
<dbReference type="CDD" id="cd00038">
    <property type="entry name" value="CAP_ED"/>
    <property type="match status" value="2"/>
</dbReference>
<sequence>MPKAMQYTKGSIVYFEGDKDERIFILQKGILVLTTTDVETHQPVTEQVKNGEFFGVKSALGRFPREETATALTDCVTIALTIQEFEQIFSSNKQIIMKMLRVFSNQLRLIHKKTEAILNNVPEDQQTGMIAVAKSFYNDEEYLSCCDICVKFLSLYPNTSKKDEVAKLYADAKLRNTKIKEKTKSTDTSEEDEEASGALKQFALPAFKRFAKQYKPGNVIISEFEPGNSFYLIQSGRVQLVKCVNGAKKNLDIMKPGEFFGEMAILDNSPRSATCVAIGNVECLEFNKENFELLIMGNPQIAIILLKLFCKRIYDQRRRLRTLAIKDVQARIADVFLMFDEMNPSANTNDRQRKFNVSAGDVAHWAGLTPEATRDEINKFVEKRKIEVYDNYIIVDNIADMKRIVDTRSGLSEQK</sequence>
<reference evidence="4 5" key="1">
    <citation type="submission" date="2013-08" db="EMBL/GenBank/DDBJ databases">
        <authorList>
            <person name="Durkin A.S."/>
            <person name="Haft D.R."/>
            <person name="McCorrison J."/>
            <person name="Torralba M."/>
            <person name="Gillis M."/>
            <person name="Haft D.H."/>
            <person name="Methe B."/>
            <person name="Sutton G."/>
            <person name="Nelson K.E."/>
        </authorList>
    </citation>
    <scope>NUCLEOTIDE SEQUENCE [LARGE SCALE GENOMIC DNA]</scope>
    <source>
        <strain evidence="3 5">ATCC 35536</strain>
        <strain evidence="2 4">VPI DR56BR1116</strain>
    </source>
</reference>
<dbReference type="Proteomes" id="UP000016646">
    <property type="component" value="Unassembled WGS sequence"/>
</dbReference>
<dbReference type="eggNOG" id="COG0664">
    <property type="taxonomic scope" value="Bacteria"/>
</dbReference>
<dbReference type="OrthoDB" id="305756at2"/>
<feature type="domain" description="Cyclic nucleotide-binding" evidence="1">
    <location>
        <begin position="1"/>
        <end position="106"/>
    </location>
</feature>
<comment type="caution">
    <text evidence="2">The sequence shown here is derived from an EMBL/GenBank/DDBJ whole genome shotgun (WGS) entry which is preliminary data.</text>
</comment>
<dbReference type="Gene3D" id="2.60.120.10">
    <property type="entry name" value="Jelly Rolls"/>
    <property type="match status" value="2"/>
</dbReference>